<dbReference type="EMBL" id="SJPJ01000001">
    <property type="protein sequence ID" value="TWT80508.1"/>
    <property type="molecule type" value="Genomic_DNA"/>
</dbReference>
<protein>
    <submittedName>
        <fullName evidence="2">Uncharacterized protein</fullName>
    </submittedName>
</protein>
<name>A0A5C5YZG9_9BACT</name>
<dbReference type="AlphaFoldDB" id="A0A5C5YZG9"/>
<proteinExistence type="predicted"/>
<accession>A0A5C5YZG9</accession>
<comment type="caution">
    <text evidence="2">The sequence shown here is derived from an EMBL/GenBank/DDBJ whole genome shotgun (WGS) entry which is preliminary data.</text>
</comment>
<keyword evidence="3" id="KW-1185">Reference proteome</keyword>
<evidence type="ECO:0000256" key="1">
    <source>
        <dbReference type="SAM" id="MobiDB-lite"/>
    </source>
</evidence>
<sequence>MKDAPNETLAAATGPGSLSSRERRNWGSGRVKSVKI</sequence>
<organism evidence="2 3">
    <name type="scientific">Novipirellula herctigrandis</name>
    <dbReference type="NCBI Taxonomy" id="2527986"/>
    <lineage>
        <taxon>Bacteria</taxon>
        <taxon>Pseudomonadati</taxon>
        <taxon>Planctomycetota</taxon>
        <taxon>Planctomycetia</taxon>
        <taxon>Pirellulales</taxon>
        <taxon>Pirellulaceae</taxon>
        <taxon>Novipirellula</taxon>
    </lineage>
</organism>
<dbReference type="Proteomes" id="UP000315010">
    <property type="component" value="Unassembled WGS sequence"/>
</dbReference>
<reference evidence="2 3" key="1">
    <citation type="submission" date="2019-02" db="EMBL/GenBank/DDBJ databases">
        <title>Deep-cultivation of Planctomycetes and their phenomic and genomic characterization uncovers novel biology.</title>
        <authorList>
            <person name="Wiegand S."/>
            <person name="Jogler M."/>
            <person name="Boedeker C."/>
            <person name="Pinto D."/>
            <person name="Vollmers J."/>
            <person name="Rivas-Marin E."/>
            <person name="Kohn T."/>
            <person name="Peeters S.H."/>
            <person name="Heuer A."/>
            <person name="Rast P."/>
            <person name="Oberbeckmann S."/>
            <person name="Bunk B."/>
            <person name="Jeske O."/>
            <person name="Meyerdierks A."/>
            <person name="Storesund J.E."/>
            <person name="Kallscheuer N."/>
            <person name="Luecker S."/>
            <person name="Lage O.M."/>
            <person name="Pohl T."/>
            <person name="Merkel B.J."/>
            <person name="Hornburger P."/>
            <person name="Mueller R.-W."/>
            <person name="Bruemmer F."/>
            <person name="Labrenz M."/>
            <person name="Spormann A.M."/>
            <person name="Op Den Camp H."/>
            <person name="Overmann J."/>
            <person name="Amann R."/>
            <person name="Jetten M.S.M."/>
            <person name="Mascher T."/>
            <person name="Medema M.H."/>
            <person name="Devos D.P."/>
            <person name="Kaster A.-K."/>
            <person name="Ovreas L."/>
            <person name="Rohde M."/>
            <person name="Galperin M.Y."/>
            <person name="Jogler C."/>
        </authorList>
    </citation>
    <scope>NUCLEOTIDE SEQUENCE [LARGE SCALE GENOMIC DNA]</scope>
    <source>
        <strain evidence="2 3">CA13</strain>
    </source>
</reference>
<feature type="region of interest" description="Disordered" evidence="1">
    <location>
        <begin position="1"/>
        <end position="36"/>
    </location>
</feature>
<gene>
    <name evidence="2" type="ORF">CA13_19280</name>
</gene>
<evidence type="ECO:0000313" key="3">
    <source>
        <dbReference type="Proteomes" id="UP000315010"/>
    </source>
</evidence>
<evidence type="ECO:0000313" key="2">
    <source>
        <dbReference type="EMBL" id="TWT80508.1"/>
    </source>
</evidence>